<evidence type="ECO:0000313" key="8">
    <source>
        <dbReference type="EMBL" id="KAK6312464.1"/>
    </source>
</evidence>
<comment type="caution">
    <text evidence="8">The sequence shown here is derived from an EMBL/GenBank/DDBJ whole genome shotgun (WGS) entry which is preliminary data.</text>
</comment>
<dbReference type="InterPro" id="IPR013320">
    <property type="entry name" value="ConA-like_dom_sf"/>
</dbReference>
<keyword evidence="1" id="KW-0479">Metal-binding</keyword>
<dbReference type="GO" id="GO:0006313">
    <property type="term" value="P:DNA transposition"/>
    <property type="evidence" value="ECO:0007669"/>
    <property type="project" value="InterPro"/>
</dbReference>
<evidence type="ECO:0000256" key="3">
    <source>
        <dbReference type="ARBA" id="ARBA00022833"/>
    </source>
</evidence>
<dbReference type="Pfam" id="PF25600">
    <property type="entry name" value="TRIM_CC"/>
    <property type="match status" value="1"/>
</dbReference>
<gene>
    <name evidence="8" type="ORF">J4Q44_G00181280</name>
</gene>
<evidence type="ECO:0000313" key="9">
    <source>
        <dbReference type="Proteomes" id="UP001356427"/>
    </source>
</evidence>
<dbReference type="InterPro" id="IPR036397">
    <property type="entry name" value="RNaseH_sf"/>
</dbReference>
<dbReference type="Gene3D" id="3.30.40.10">
    <property type="entry name" value="Zinc/RING finger domain, C3HC4 (zinc finger)"/>
    <property type="match status" value="1"/>
</dbReference>
<dbReference type="Pfam" id="PF13765">
    <property type="entry name" value="PRY"/>
    <property type="match status" value="1"/>
</dbReference>
<feature type="compositionally biased region" description="Acidic residues" evidence="5">
    <location>
        <begin position="661"/>
        <end position="674"/>
    </location>
</feature>
<dbReference type="InterPro" id="IPR001870">
    <property type="entry name" value="B30.2/SPRY"/>
</dbReference>
<accession>A0AAN8LM54</accession>
<organism evidence="8 9">
    <name type="scientific">Coregonus suidteri</name>
    <dbReference type="NCBI Taxonomy" id="861788"/>
    <lineage>
        <taxon>Eukaryota</taxon>
        <taxon>Metazoa</taxon>
        <taxon>Chordata</taxon>
        <taxon>Craniata</taxon>
        <taxon>Vertebrata</taxon>
        <taxon>Euteleostomi</taxon>
        <taxon>Actinopterygii</taxon>
        <taxon>Neopterygii</taxon>
        <taxon>Teleostei</taxon>
        <taxon>Protacanthopterygii</taxon>
        <taxon>Salmoniformes</taxon>
        <taxon>Salmonidae</taxon>
        <taxon>Coregoninae</taxon>
        <taxon>Coregonus</taxon>
    </lineage>
</organism>
<name>A0AAN8LM54_9TELE</name>
<dbReference type="GO" id="GO:0015074">
    <property type="term" value="P:DNA integration"/>
    <property type="evidence" value="ECO:0007669"/>
    <property type="project" value="InterPro"/>
</dbReference>
<dbReference type="InterPro" id="IPR002492">
    <property type="entry name" value="Transposase_Tc1-like"/>
</dbReference>
<dbReference type="PROSITE" id="PS00518">
    <property type="entry name" value="ZF_RING_1"/>
    <property type="match status" value="1"/>
</dbReference>
<dbReference type="InterPro" id="IPR001841">
    <property type="entry name" value="Znf_RING"/>
</dbReference>
<evidence type="ECO:0000259" key="7">
    <source>
        <dbReference type="PROSITE" id="PS50188"/>
    </source>
</evidence>
<dbReference type="InterPro" id="IPR058030">
    <property type="entry name" value="TRIM8/14/16/25/29/45/65_CC"/>
</dbReference>
<feature type="region of interest" description="Disordered" evidence="5">
    <location>
        <begin position="656"/>
        <end position="681"/>
    </location>
</feature>
<dbReference type="SUPFAM" id="SSF57850">
    <property type="entry name" value="RING/U-box"/>
    <property type="match status" value="1"/>
</dbReference>
<dbReference type="GO" id="GO:0003677">
    <property type="term" value="F:DNA binding"/>
    <property type="evidence" value="ECO:0007669"/>
    <property type="project" value="InterPro"/>
</dbReference>
<feature type="domain" description="B30.2/SPRY" evidence="7">
    <location>
        <begin position="253"/>
        <end position="468"/>
    </location>
</feature>
<dbReference type="InterPro" id="IPR017907">
    <property type="entry name" value="Znf_RING_CS"/>
</dbReference>
<dbReference type="GO" id="GO:0008270">
    <property type="term" value="F:zinc ion binding"/>
    <property type="evidence" value="ECO:0007669"/>
    <property type="project" value="UniProtKB-KW"/>
</dbReference>
<dbReference type="InterPro" id="IPR027370">
    <property type="entry name" value="Znf-RING_euk"/>
</dbReference>
<keyword evidence="2 4" id="KW-0863">Zinc-finger</keyword>
<dbReference type="InterPro" id="IPR043136">
    <property type="entry name" value="B30.2/SPRY_sf"/>
</dbReference>
<dbReference type="Gene3D" id="2.60.120.920">
    <property type="match status" value="1"/>
</dbReference>
<reference evidence="8 9" key="1">
    <citation type="submission" date="2021-04" db="EMBL/GenBank/DDBJ databases">
        <authorList>
            <person name="De Guttry C."/>
            <person name="Zahm M."/>
            <person name="Klopp C."/>
            <person name="Cabau C."/>
            <person name="Louis A."/>
            <person name="Berthelot C."/>
            <person name="Parey E."/>
            <person name="Roest Crollius H."/>
            <person name="Montfort J."/>
            <person name="Robinson-Rechavi M."/>
            <person name="Bucao C."/>
            <person name="Bouchez O."/>
            <person name="Gislard M."/>
            <person name="Lluch J."/>
            <person name="Milhes M."/>
            <person name="Lampietro C."/>
            <person name="Lopez Roques C."/>
            <person name="Donnadieu C."/>
            <person name="Braasch I."/>
            <person name="Desvignes T."/>
            <person name="Postlethwait J."/>
            <person name="Bobe J."/>
            <person name="Wedekind C."/>
            <person name="Guiguen Y."/>
        </authorList>
    </citation>
    <scope>NUCLEOTIDE SEQUENCE [LARGE SCALE GENOMIC DNA]</scope>
    <source>
        <strain evidence="8">Cs_M1</strain>
        <tissue evidence="8">Blood</tissue>
    </source>
</reference>
<evidence type="ECO:0000259" key="6">
    <source>
        <dbReference type="PROSITE" id="PS50089"/>
    </source>
</evidence>
<evidence type="ECO:0000256" key="1">
    <source>
        <dbReference type="ARBA" id="ARBA00022723"/>
    </source>
</evidence>
<dbReference type="PROSITE" id="PS50188">
    <property type="entry name" value="B302_SPRY"/>
    <property type="match status" value="1"/>
</dbReference>
<feature type="compositionally biased region" description="Basic and acidic residues" evidence="5">
    <location>
        <begin position="287"/>
        <end position="305"/>
    </location>
</feature>
<dbReference type="PRINTS" id="PR01407">
    <property type="entry name" value="BUTYPHLNCDUF"/>
</dbReference>
<evidence type="ECO:0000256" key="2">
    <source>
        <dbReference type="ARBA" id="ARBA00022771"/>
    </source>
</evidence>
<keyword evidence="3" id="KW-0862">Zinc</keyword>
<dbReference type="InterPro" id="IPR003879">
    <property type="entry name" value="Butyrophylin_SPRY"/>
</dbReference>
<keyword evidence="9" id="KW-1185">Reference proteome</keyword>
<dbReference type="SMART" id="SM00589">
    <property type="entry name" value="PRY"/>
    <property type="match status" value="1"/>
</dbReference>
<feature type="region of interest" description="Disordered" evidence="5">
    <location>
        <begin position="186"/>
        <end position="207"/>
    </location>
</feature>
<dbReference type="CDD" id="cd13733">
    <property type="entry name" value="SPRY_PRY_C-I_1"/>
    <property type="match status" value="1"/>
</dbReference>
<dbReference type="Proteomes" id="UP001356427">
    <property type="component" value="Unassembled WGS sequence"/>
</dbReference>
<dbReference type="Pfam" id="PF13358">
    <property type="entry name" value="DDE_3"/>
    <property type="match status" value="1"/>
</dbReference>
<evidence type="ECO:0000256" key="4">
    <source>
        <dbReference type="PROSITE-ProRule" id="PRU00175"/>
    </source>
</evidence>
<protein>
    <submittedName>
        <fullName evidence="8">Uncharacterized protein</fullName>
    </submittedName>
</protein>
<dbReference type="InterPro" id="IPR038717">
    <property type="entry name" value="Tc1-like_DDE_dom"/>
</dbReference>
<sequence>MGQGMASTISTISLLSERHFLCPLCKDIFSSPVTTPCGHNFCQACLCGYWTRHRSDYCPLCKRLFYSRPDLSVNRILADVCDNYRKTRPESPEESHDTPQAVDIDQMIQERLQKVDRLRHSLQLLKNSCLREVRESQKVFSALVSSMEKSHKAVVTAIEEREGGEERIVEKLVKELEQEIKQLRNGDTELGPSHSQQSHDELCGGGKKTVAVSTTSTLGYSERRDWSKVTMETDPCMGVTRRALSDLMDMVKGELNRLSKAELKKIQKYTVDISLSPKTAHASLSVSDDRKQVRHTDKHQEVPDNPKRFDRVANVLGRESFSSGRSYWEVEVGEKLEWNLGVARQSINRKGKFTVSPANGFWTLSLKSGVTLRRHGLKSCSARKVPLLKPAHVQARLKFANDHLDDPEEEWEKVMWSDETKIELFGLNSNRRVWRKKKDECNPKNTIPTVKHGGGNIILWGCFSAKGTGRLHRIEGRMDGAMYREILANNLLPSVRALKMGRGWVFQHDNDPKHTARATKEWLRKKHLKVLEWPSQSPDLNPIENLWRELKVHIAQQQPRNLKDLEKVCMEEWAKIPAAVCANLVKTYRKRMISVIVNKANLLPTYTSNLHNHRTTGLLKNTLVFQGLLGRGEGIHHTTSEDIWPRLPPVGLNINQREREGQEEEEEEEEEEDICFSRFRR</sequence>
<dbReference type="SMART" id="SM00184">
    <property type="entry name" value="RING"/>
    <property type="match status" value="1"/>
</dbReference>
<proteinExistence type="predicted"/>
<dbReference type="Pfam" id="PF01498">
    <property type="entry name" value="HTH_Tnp_Tc3_2"/>
    <property type="match status" value="1"/>
</dbReference>
<evidence type="ECO:0000256" key="5">
    <source>
        <dbReference type="SAM" id="MobiDB-lite"/>
    </source>
</evidence>
<dbReference type="EMBL" id="JAGTTL010000015">
    <property type="protein sequence ID" value="KAK6312464.1"/>
    <property type="molecule type" value="Genomic_DNA"/>
</dbReference>
<feature type="region of interest" description="Disordered" evidence="5">
    <location>
        <begin position="281"/>
        <end position="305"/>
    </location>
</feature>
<dbReference type="InterPro" id="IPR050143">
    <property type="entry name" value="TRIM/RBCC"/>
</dbReference>
<dbReference type="PROSITE" id="PS50089">
    <property type="entry name" value="ZF_RING_2"/>
    <property type="match status" value="1"/>
</dbReference>
<dbReference type="InterPro" id="IPR013083">
    <property type="entry name" value="Znf_RING/FYVE/PHD"/>
</dbReference>
<dbReference type="InterPro" id="IPR006574">
    <property type="entry name" value="PRY"/>
</dbReference>
<dbReference type="Gene3D" id="3.30.420.10">
    <property type="entry name" value="Ribonuclease H-like superfamily/Ribonuclease H"/>
    <property type="match status" value="1"/>
</dbReference>
<dbReference type="PANTHER" id="PTHR24103">
    <property type="entry name" value="E3 UBIQUITIN-PROTEIN LIGASE TRIM"/>
    <property type="match status" value="1"/>
</dbReference>
<feature type="domain" description="RING-type" evidence="6">
    <location>
        <begin position="22"/>
        <end position="62"/>
    </location>
</feature>
<dbReference type="SUPFAM" id="SSF49899">
    <property type="entry name" value="Concanavalin A-like lectins/glucanases"/>
    <property type="match status" value="1"/>
</dbReference>
<dbReference type="Pfam" id="PF13445">
    <property type="entry name" value="zf-RING_UBOX"/>
    <property type="match status" value="1"/>
</dbReference>
<dbReference type="AlphaFoldDB" id="A0AAN8LM54"/>